<protein>
    <submittedName>
        <fullName evidence="1">Uncharacterized protein</fullName>
    </submittedName>
</protein>
<evidence type="ECO:0000313" key="1">
    <source>
        <dbReference type="EMBL" id="WLG85825.1"/>
    </source>
</evidence>
<dbReference type="Proteomes" id="UP001239418">
    <property type="component" value="Chromosome"/>
</dbReference>
<dbReference type="EMBL" id="CP117454">
    <property type="protein sequence ID" value="WLG85825.1"/>
    <property type="molecule type" value="Genomic_DNA"/>
</dbReference>
<accession>A0ABY9EZT1</accession>
<name>A0ABY9EZT1_9PSED</name>
<dbReference type="RefSeq" id="WP_305448287.1">
    <property type="nucleotide sequence ID" value="NZ_CP117453.1"/>
</dbReference>
<reference evidence="1 2" key="1">
    <citation type="submission" date="2023-02" db="EMBL/GenBank/DDBJ databases">
        <title>Evolution of Hrp T3SS in non-pathogenic Pseudomonas fluorescens.</title>
        <authorList>
            <person name="Liao K."/>
            <person name="Wei H."/>
            <person name="Gu Y."/>
        </authorList>
    </citation>
    <scope>NUCLEOTIDE SEQUENCE [LARGE SCALE GENOMIC DNA]</scope>
    <source>
        <strain evidence="1 2">FP1935</strain>
    </source>
</reference>
<gene>
    <name evidence="1" type="ORF">PSH97_04645</name>
</gene>
<evidence type="ECO:0000313" key="2">
    <source>
        <dbReference type="Proteomes" id="UP001239418"/>
    </source>
</evidence>
<sequence>MSATTEKTASCRVKQKLENEVLVFWRQYGGEKAGYCSTIKGAHDEVIDVVR</sequence>
<keyword evidence="2" id="KW-1185">Reference proteome</keyword>
<organism evidence="1 2">
    <name type="scientific">Pseudomonas cucumis</name>
    <dbReference type="NCBI Taxonomy" id="2954082"/>
    <lineage>
        <taxon>Bacteria</taxon>
        <taxon>Pseudomonadati</taxon>
        <taxon>Pseudomonadota</taxon>
        <taxon>Gammaproteobacteria</taxon>
        <taxon>Pseudomonadales</taxon>
        <taxon>Pseudomonadaceae</taxon>
        <taxon>Pseudomonas</taxon>
    </lineage>
</organism>
<proteinExistence type="predicted"/>